<dbReference type="InterPro" id="IPR002130">
    <property type="entry name" value="Cyclophilin-type_PPIase_dom"/>
</dbReference>
<sequence>MASLEPPTTAKVVLNTTKGPIDIELWAKECPKACRNFIQHCVNGYYDGCTFHRIVKDFVVQSGDPTGTGTGGESIYNGQYFEDEFHSRLKFSRRGLVACANRGSKNTNASQFIITMGATPELNGKNTLFGRVVGETMFNVLKIGQAETLDDGSERPLYPVKITSCEVVVPYFVDLDTPNKTAAEIPNSLDVSLKKSKKRTIVKVSYDDEEEEDEDVKTKLKKKKPTVKKAPKLETRLEPKLESSEANQKGNELPKEKTDHDAGAIGKKGPSGKDLKESSNEGKDAPAEPKELSVQEQIEALKSSLKHKDSSSERKKENISALEKEKANYLKTAKIAPKTKRGKSKANDESRTLELLSKFQSKLSSAHESQSTKPTSTSHKVYHSDTEEEVPSDYSEEDDGGDDLDFLGHKFVESHDNRTDQDLLVTIDPREQKELRQKIYTNLDGSDDTKRRR</sequence>
<feature type="compositionally biased region" description="Basic and acidic residues" evidence="5">
    <location>
        <begin position="406"/>
        <end position="421"/>
    </location>
</feature>
<dbReference type="GO" id="GO:0071013">
    <property type="term" value="C:catalytic step 2 spliceosome"/>
    <property type="evidence" value="ECO:0007669"/>
    <property type="project" value="TreeGrafter"/>
</dbReference>
<gene>
    <name evidence="7" type="ORF">GNLVRS02_ARAD1C12144g</name>
</gene>
<dbReference type="AlphaFoldDB" id="A0A060T5H0"/>
<dbReference type="Pfam" id="PF00160">
    <property type="entry name" value="Pro_isomerase"/>
    <property type="match status" value="1"/>
</dbReference>
<evidence type="ECO:0000256" key="1">
    <source>
        <dbReference type="ARBA" id="ARBA00000971"/>
    </source>
</evidence>
<dbReference type="PROSITE" id="PS50072">
    <property type="entry name" value="CSA_PPIASE_2"/>
    <property type="match status" value="1"/>
</dbReference>
<evidence type="ECO:0000256" key="5">
    <source>
        <dbReference type="SAM" id="MobiDB-lite"/>
    </source>
</evidence>
<dbReference type="PANTHER" id="PTHR45625">
    <property type="entry name" value="PEPTIDYL-PROLYL CIS-TRANS ISOMERASE-RELATED"/>
    <property type="match status" value="1"/>
</dbReference>
<comment type="catalytic activity">
    <reaction evidence="1">
        <text>[protein]-peptidylproline (omega=180) = [protein]-peptidylproline (omega=0)</text>
        <dbReference type="Rhea" id="RHEA:16237"/>
        <dbReference type="Rhea" id="RHEA-COMP:10747"/>
        <dbReference type="Rhea" id="RHEA-COMP:10748"/>
        <dbReference type="ChEBI" id="CHEBI:83833"/>
        <dbReference type="ChEBI" id="CHEBI:83834"/>
        <dbReference type="EC" id="5.2.1.8"/>
    </reaction>
</comment>
<evidence type="ECO:0000256" key="2">
    <source>
        <dbReference type="ARBA" id="ARBA00004123"/>
    </source>
</evidence>
<dbReference type="GO" id="GO:0003755">
    <property type="term" value="F:peptidyl-prolyl cis-trans isomerase activity"/>
    <property type="evidence" value="ECO:0007669"/>
    <property type="project" value="UniProtKB-EC"/>
</dbReference>
<feature type="compositionally biased region" description="Acidic residues" evidence="5">
    <location>
        <begin position="386"/>
        <end position="405"/>
    </location>
</feature>
<feature type="region of interest" description="Disordered" evidence="5">
    <location>
        <begin position="205"/>
        <end position="453"/>
    </location>
</feature>
<evidence type="ECO:0000313" key="7">
    <source>
        <dbReference type="EMBL" id="CDP34431.1"/>
    </source>
</evidence>
<dbReference type="InterPro" id="IPR029000">
    <property type="entry name" value="Cyclophilin-like_dom_sf"/>
</dbReference>
<evidence type="ECO:0000256" key="3">
    <source>
        <dbReference type="ARBA" id="ARBA00023242"/>
    </source>
</evidence>
<dbReference type="EMBL" id="HG937693">
    <property type="protein sequence ID" value="CDP34431.1"/>
    <property type="molecule type" value="Genomic_DNA"/>
</dbReference>
<evidence type="ECO:0000256" key="4">
    <source>
        <dbReference type="ARBA" id="ARBA00038509"/>
    </source>
</evidence>
<name>A0A060T5H0_BLAAD</name>
<dbReference type="InterPro" id="IPR044666">
    <property type="entry name" value="Cyclophilin_A-like"/>
</dbReference>
<reference evidence="7" key="2">
    <citation type="submission" date="2014-06" db="EMBL/GenBank/DDBJ databases">
        <title>The complete genome of Blastobotrys (Arxula) adeninivorans LS3 - a yeast of biotechnological interest.</title>
        <authorList>
            <person name="Kunze G."/>
            <person name="Gaillardin C."/>
            <person name="Czernicka M."/>
            <person name="Durrens P."/>
            <person name="Martin T."/>
            <person name="Boer E."/>
            <person name="Gabaldon T."/>
            <person name="Cruz J."/>
            <person name="Talla E."/>
            <person name="Marck C."/>
            <person name="Goffeau A."/>
            <person name="Barbe V."/>
            <person name="Baret P."/>
            <person name="Baronian K."/>
            <person name="Beier S."/>
            <person name="Bleykasten C."/>
            <person name="Bode R."/>
            <person name="Casaregola S."/>
            <person name="Despons L."/>
            <person name="Fairhead C."/>
            <person name="Giersberg M."/>
            <person name="Gierski P."/>
            <person name="Hahnel U."/>
            <person name="Hartmann A."/>
            <person name="Jankowska D."/>
            <person name="Jubin C."/>
            <person name="Jung P."/>
            <person name="Lafontaine I."/>
            <person name="Leh-Louis V."/>
            <person name="Lemaire M."/>
            <person name="Marcet-Houben M."/>
            <person name="Mascher M."/>
            <person name="Morel G."/>
            <person name="Richard G.-F."/>
            <person name="Riechen J."/>
            <person name="Sacerdot C."/>
            <person name="Sarkar A."/>
            <person name="Savel G."/>
            <person name="Schacherer J."/>
            <person name="Sherman D."/>
            <person name="Straub M.-L."/>
            <person name="Stein N."/>
            <person name="Thierry A."/>
            <person name="Trautwein-Schult A."/>
            <person name="Westhof E."/>
            <person name="Worch S."/>
            <person name="Dujon B."/>
            <person name="Souciet J.-L."/>
            <person name="Wincker P."/>
            <person name="Scholz U."/>
            <person name="Neuveglise N."/>
        </authorList>
    </citation>
    <scope>NUCLEOTIDE SEQUENCE</scope>
    <source>
        <strain evidence="7">LS3</strain>
    </source>
</reference>
<reference evidence="7" key="1">
    <citation type="submission" date="2014-02" db="EMBL/GenBank/DDBJ databases">
        <authorList>
            <person name="Genoscope - CEA"/>
        </authorList>
    </citation>
    <scope>NUCLEOTIDE SEQUENCE</scope>
    <source>
        <strain evidence="7">LS3</strain>
    </source>
</reference>
<feature type="compositionally biased region" description="Basic and acidic residues" evidence="5">
    <location>
        <begin position="306"/>
        <end position="328"/>
    </location>
</feature>
<evidence type="ECO:0000259" key="6">
    <source>
        <dbReference type="PROSITE" id="PS50072"/>
    </source>
</evidence>
<feature type="compositionally biased region" description="Basic and acidic residues" evidence="5">
    <location>
        <begin position="231"/>
        <end position="243"/>
    </location>
</feature>
<dbReference type="PANTHER" id="PTHR45625:SF6">
    <property type="entry name" value="SPLICEOSOME-ASSOCIATED PROTEIN CWC27 HOMOLOG"/>
    <property type="match status" value="1"/>
</dbReference>
<proteinExistence type="inferred from homology"/>
<feature type="compositionally biased region" description="Basic and acidic residues" evidence="5">
    <location>
        <begin position="428"/>
        <end position="437"/>
    </location>
</feature>
<feature type="domain" description="PPIase cyclophilin-type" evidence="6">
    <location>
        <begin position="19"/>
        <end position="167"/>
    </location>
</feature>
<organism evidence="7">
    <name type="scientific">Blastobotrys adeninivorans</name>
    <name type="common">Yeast</name>
    <name type="synonym">Arxula adeninivorans</name>
    <dbReference type="NCBI Taxonomy" id="409370"/>
    <lineage>
        <taxon>Eukaryota</taxon>
        <taxon>Fungi</taxon>
        <taxon>Dikarya</taxon>
        <taxon>Ascomycota</taxon>
        <taxon>Saccharomycotina</taxon>
        <taxon>Dipodascomycetes</taxon>
        <taxon>Dipodascales</taxon>
        <taxon>Trichomonascaceae</taxon>
        <taxon>Blastobotrys</taxon>
    </lineage>
</organism>
<feature type="compositionally biased region" description="Basic and acidic residues" evidence="5">
    <location>
        <begin position="271"/>
        <end position="293"/>
    </location>
</feature>
<comment type="similarity">
    <text evidence="4">Belongs to the cyclophilin-type PPIase family. CWC27 subfamily.</text>
</comment>
<feature type="compositionally biased region" description="Polar residues" evidence="5">
    <location>
        <begin position="358"/>
        <end position="379"/>
    </location>
</feature>
<dbReference type="SUPFAM" id="SSF50891">
    <property type="entry name" value="Cyclophilin-like"/>
    <property type="match status" value="1"/>
</dbReference>
<feature type="compositionally biased region" description="Basic and acidic residues" evidence="5">
    <location>
        <begin position="252"/>
        <end position="262"/>
    </location>
</feature>
<dbReference type="Gene3D" id="2.40.100.10">
    <property type="entry name" value="Cyclophilin-like"/>
    <property type="match status" value="1"/>
</dbReference>
<protein>
    <submittedName>
        <fullName evidence="7">ARAD1C12144p</fullName>
    </submittedName>
</protein>
<comment type="subcellular location">
    <subcellularLocation>
        <location evidence="2">Nucleus</location>
    </subcellularLocation>
</comment>
<keyword evidence="3" id="KW-0539">Nucleus</keyword>
<accession>A0A060T5H0</accession>
<feature type="compositionally biased region" description="Basic residues" evidence="5">
    <location>
        <begin position="219"/>
        <end position="230"/>
    </location>
</feature>
<dbReference type="PRINTS" id="PR00153">
    <property type="entry name" value="CSAPPISMRASE"/>
</dbReference>